<accession>A0A7X8SLK8</accession>
<evidence type="ECO:0000259" key="1">
    <source>
        <dbReference type="Pfam" id="PF00144"/>
    </source>
</evidence>
<reference evidence="2 3" key="1">
    <citation type="submission" date="2020-04" db="EMBL/GenBank/DDBJ databases">
        <title>Flammeovirga sp. SR4, a novel species isolated from seawater.</title>
        <authorList>
            <person name="Wang X."/>
        </authorList>
    </citation>
    <scope>NUCLEOTIDE SEQUENCE [LARGE SCALE GENOMIC DNA]</scope>
    <source>
        <strain evidence="2 3">SR4</strain>
    </source>
</reference>
<organism evidence="2 3">
    <name type="scientific">Flammeovirga agarivorans</name>
    <dbReference type="NCBI Taxonomy" id="2726742"/>
    <lineage>
        <taxon>Bacteria</taxon>
        <taxon>Pseudomonadati</taxon>
        <taxon>Bacteroidota</taxon>
        <taxon>Cytophagia</taxon>
        <taxon>Cytophagales</taxon>
        <taxon>Flammeovirgaceae</taxon>
        <taxon>Flammeovirga</taxon>
    </lineage>
</organism>
<dbReference type="PANTHER" id="PTHR46825:SF9">
    <property type="entry name" value="BETA-LACTAMASE-RELATED DOMAIN-CONTAINING PROTEIN"/>
    <property type="match status" value="1"/>
</dbReference>
<proteinExistence type="predicted"/>
<keyword evidence="3" id="KW-1185">Reference proteome</keyword>
<evidence type="ECO:0000313" key="3">
    <source>
        <dbReference type="Proteomes" id="UP000585050"/>
    </source>
</evidence>
<dbReference type="InterPro" id="IPR001466">
    <property type="entry name" value="Beta-lactam-related"/>
</dbReference>
<evidence type="ECO:0000313" key="2">
    <source>
        <dbReference type="EMBL" id="NLR92459.1"/>
    </source>
</evidence>
<gene>
    <name evidence="2" type="ORF">HGP29_14675</name>
</gene>
<comment type="caution">
    <text evidence="2">The sequence shown here is derived from an EMBL/GenBank/DDBJ whole genome shotgun (WGS) entry which is preliminary data.</text>
</comment>
<protein>
    <submittedName>
        <fullName evidence="2">Beta-lactamase family protein</fullName>
    </submittedName>
</protein>
<dbReference type="PROSITE" id="PS51257">
    <property type="entry name" value="PROKAR_LIPOPROTEIN"/>
    <property type="match status" value="1"/>
</dbReference>
<dbReference type="InterPro" id="IPR050491">
    <property type="entry name" value="AmpC-like"/>
</dbReference>
<dbReference type="EMBL" id="JABAIL010000004">
    <property type="protein sequence ID" value="NLR92459.1"/>
    <property type="molecule type" value="Genomic_DNA"/>
</dbReference>
<dbReference type="Proteomes" id="UP000585050">
    <property type="component" value="Unassembled WGS sequence"/>
</dbReference>
<name>A0A7X8SLK8_9BACT</name>
<sequence length="385" mass="45021">MIKNILIFLFSCLIITSCKQHEEQKSNKEEVLTQSTFTLDTLTQSEKDFYYHIFDSTFNKLHKKRRFNGVVLGGKNKQIVYKKAFGYRNIRRRIKLQDDDPFQLASVSKQFTAAAIMLLAQDSLLSYSDSVNKFFPDLPYPGITIKMLLDHRSGLPNYIYLMDKKIKDKQSPIYNKLCIEYLTEFAPGKYGSPDKRFRYSNSNYMLLAGIVEKVSGQSFETFLDDRIFTPLHMDSTFTFTDKKVHQENVPIGHTGRGRQYEDFFLNGVLGDKSVYSNVEDMFKWHVALLQDSLLKQETLEEAYTFQSPLRKGNYNYGYGWRLFKTSDKDIVVYHGGWWRGFSTMFVHFPKTEAFLIILSNRVNHSFVNLDAVYDALEIPEFKRRK</sequence>
<dbReference type="Pfam" id="PF00144">
    <property type="entry name" value="Beta-lactamase"/>
    <property type="match status" value="1"/>
</dbReference>
<dbReference type="RefSeq" id="WP_168883169.1">
    <property type="nucleotide sequence ID" value="NZ_JABAIL010000004.1"/>
</dbReference>
<dbReference type="PANTHER" id="PTHR46825">
    <property type="entry name" value="D-ALANYL-D-ALANINE-CARBOXYPEPTIDASE/ENDOPEPTIDASE AMPH"/>
    <property type="match status" value="1"/>
</dbReference>
<dbReference type="InterPro" id="IPR012338">
    <property type="entry name" value="Beta-lactam/transpept-like"/>
</dbReference>
<feature type="domain" description="Beta-lactamase-related" evidence="1">
    <location>
        <begin position="54"/>
        <end position="371"/>
    </location>
</feature>
<dbReference type="AlphaFoldDB" id="A0A7X8SLK8"/>
<dbReference type="SUPFAM" id="SSF56601">
    <property type="entry name" value="beta-lactamase/transpeptidase-like"/>
    <property type="match status" value="1"/>
</dbReference>
<dbReference type="Gene3D" id="3.40.710.10">
    <property type="entry name" value="DD-peptidase/beta-lactamase superfamily"/>
    <property type="match status" value="1"/>
</dbReference>